<dbReference type="PROSITE" id="PS51199">
    <property type="entry name" value="SF4_HELICASE"/>
    <property type="match status" value="1"/>
</dbReference>
<evidence type="ECO:0000256" key="6">
    <source>
        <dbReference type="ARBA" id="ARBA00022806"/>
    </source>
</evidence>
<comment type="caution">
    <text evidence="14">The sequence shown here is derived from an EMBL/GenBank/DDBJ whole genome shotgun (WGS) entry which is preliminary data.</text>
</comment>
<protein>
    <recommendedName>
        <fullName evidence="11 12">Replicative DNA helicase</fullName>
        <ecNumber evidence="11 12">5.6.2.3</ecNumber>
    </recommendedName>
</protein>
<dbReference type="NCBIfam" id="TIGR00665">
    <property type="entry name" value="DnaB"/>
    <property type="match status" value="1"/>
</dbReference>
<keyword evidence="8 12" id="KW-0238">DNA-binding</keyword>
<dbReference type="InterPro" id="IPR007693">
    <property type="entry name" value="DNA_helicase_DnaB-like_N"/>
</dbReference>
<evidence type="ECO:0000313" key="15">
    <source>
        <dbReference type="Proteomes" id="UP000745577"/>
    </source>
</evidence>
<dbReference type="CDD" id="cd00984">
    <property type="entry name" value="DnaB_C"/>
    <property type="match status" value="1"/>
</dbReference>
<dbReference type="GO" id="GO:0005829">
    <property type="term" value="C:cytosol"/>
    <property type="evidence" value="ECO:0007669"/>
    <property type="project" value="TreeGrafter"/>
</dbReference>
<evidence type="ECO:0000256" key="10">
    <source>
        <dbReference type="ARBA" id="ARBA00048954"/>
    </source>
</evidence>
<evidence type="ECO:0000256" key="11">
    <source>
        <dbReference type="NCBIfam" id="TIGR00665"/>
    </source>
</evidence>
<keyword evidence="6 12" id="KW-0347">Helicase</keyword>
<dbReference type="InterPro" id="IPR016136">
    <property type="entry name" value="DNA_helicase_N/primase_C"/>
</dbReference>
<evidence type="ECO:0000256" key="8">
    <source>
        <dbReference type="ARBA" id="ARBA00023125"/>
    </source>
</evidence>
<dbReference type="GO" id="GO:0005524">
    <property type="term" value="F:ATP binding"/>
    <property type="evidence" value="ECO:0007669"/>
    <property type="project" value="UniProtKB-UniRule"/>
</dbReference>
<evidence type="ECO:0000256" key="1">
    <source>
        <dbReference type="ARBA" id="ARBA00008428"/>
    </source>
</evidence>
<dbReference type="PANTHER" id="PTHR30153">
    <property type="entry name" value="REPLICATIVE DNA HELICASE DNAB"/>
    <property type="match status" value="1"/>
</dbReference>
<dbReference type="FunFam" id="1.10.860.10:FF:000001">
    <property type="entry name" value="Replicative DNA helicase"/>
    <property type="match status" value="1"/>
</dbReference>
<dbReference type="GO" id="GO:1990077">
    <property type="term" value="C:primosome complex"/>
    <property type="evidence" value="ECO:0007669"/>
    <property type="project" value="UniProtKB-UniRule"/>
</dbReference>
<evidence type="ECO:0000256" key="7">
    <source>
        <dbReference type="ARBA" id="ARBA00022840"/>
    </source>
</evidence>
<dbReference type="Gene3D" id="1.10.860.10">
    <property type="entry name" value="DNAb Helicase, Chain A"/>
    <property type="match status" value="1"/>
</dbReference>
<dbReference type="EMBL" id="JAGQLL010000002">
    <property type="protein sequence ID" value="MCA9379559.1"/>
    <property type="molecule type" value="Genomic_DNA"/>
</dbReference>
<dbReference type="SUPFAM" id="SSF52540">
    <property type="entry name" value="P-loop containing nucleoside triphosphate hydrolases"/>
    <property type="match status" value="1"/>
</dbReference>
<evidence type="ECO:0000256" key="9">
    <source>
        <dbReference type="ARBA" id="ARBA00023235"/>
    </source>
</evidence>
<reference evidence="14" key="2">
    <citation type="journal article" date="2021" name="Microbiome">
        <title>Successional dynamics and alternative stable states in a saline activated sludge microbial community over 9 years.</title>
        <authorList>
            <person name="Wang Y."/>
            <person name="Ye J."/>
            <person name="Ju F."/>
            <person name="Liu L."/>
            <person name="Boyd J.A."/>
            <person name="Deng Y."/>
            <person name="Parks D.H."/>
            <person name="Jiang X."/>
            <person name="Yin X."/>
            <person name="Woodcroft B.J."/>
            <person name="Tyson G.W."/>
            <person name="Hugenholtz P."/>
            <person name="Polz M.F."/>
            <person name="Zhang T."/>
        </authorList>
    </citation>
    <scope>NUCLEOTIDE SEQUENCE</scope>
    <source>
        <strain evidence="14">HKST-UBA15</strain>
    </source>
</reference>
<comment type="similarity">
    <text evidence="1 12">Belongs to the helicase family. DnaB subfamily.</text>
</comment>
<organism evidence="14 15">
    <name type="scientific">Candidatus Dojkabacteria bacterium</name>
    <dbReference type="NCBI Taxonomy" id="2099670"/>
    <lineage>
        <taxon>Bacteria</taxon>
        <taxon>Candidatus Dojkabacteria</taxon>
    </lineage>
</organism>
<keyword evidence="3 12" id="KW-0235">DNA replication</keyword>
<name>A0A955I7Z5_9BACT</name>
<evidence type="ECO:0000256" key="4">
    <source>
        <dbReference type="ARBA" id="ARBA00022741"/>
    </source>
</evidence>
<dbReference type="GO" id="GO:0006269">
    <property type="term" value="P:DNA replication, synthesis of primer"/>
    <property type="evidence" value="ECO:0007669"/>
    <property type="project" value="UniProtKB-UniRule"/>
</dbReference>
<sequence length="438" mass="48557">MEIKLPPQNLDAEKSVLGAILLDSEAIYKIAEIVTSEDFYDKTNGLIYKSCIELFSNQKAVDVLTLSSVLKKKKKLADVGGVKFLSDLVSSVPTSAHVEEYARLVKETSLRRKIISLSSNLEKMSYEEDKELSELLDQAEKALVQISETSSKSDFVHISTLLEDAYERAEELNKNPGAVRGVATGFSYLDNLLGGLQKSDLIILAARPSVGKTAFSLDIARHAAVVDKKTVAVFSLEMSSAQLMDRLLSMQVGVGLWDLRTGRIKDEFFPKISDAMGMLSETNLYIDDTPGISIMELRSKARKLKLEKGLDMVVVDYLQLIVGNNREGRVQEVSEISRYLKGIARELNVPVLALSQLSRAIEQRSDGNPMLSDLRDSGSIEQDADIVLFLSRVGGDGENSDNRTLSVAKHRNGPTGAVELFFVKEMARFKEIDRYHQQ</sequence>
<reference evidence="14" key="1">
    <citation type="submission" date="2020-04" db="EMBL/GenBank/DDBJ databases">
        <authorList>
            <person name="Zhang T."/>
        </authorList>
    </citation>
    <scope>NUCLEOTIDE SEQUENCE</scope>
    <source>
        <strain evidence="14">HKST-UBA15</strain>
    </source>
</reference>
<dbReference type="EC" id="5.6.2.3" evidence="11 12"/>
<dbReference type="Gene3D" id="3.40.50.300">
    <property type="entry name" value="P-loop containing nucleotide triphosphate hydrolases"/>
    <property type="match status" value="1"/>
</dbReference>
<evidence type="ECO:0000256" key="3">
    <source>
        <dbReference type="ARBA" id="ARBA00022705"/>
    </source>
</evidence>
<keyword evidence="9" id="KW-0413">Isomerase</keyword>
<dbReference type="AlphaFoldDB" id="A0A955I7Z5"/>
<gene>
    <name evidence="14" type="primary">dnaB</name>
    <name evidence="14" type="ORF">KC675_00075</name>
</gene>
<dbReference type="InterPro" id="IPR007694">
    <property type="entry name" value="DNA_helicase_DnaB-like_C"/>
</dbReference>
<dbReference type="Pfam" id="PF00772">
    <property type="entry name" value="DnaB"/>
    <property type="match status" value="1"/>
</dbReference>
<dbReference type="SUPFAM" id="SSF48024">
    <property type="entry name" value="N-terminal domain of DnaB helicase"/>
    <property type="match status" value="1"/>
</dbReference>
<comment type="function">
    <text evidence="12">The main replicative DNA helicase, it participates in initiation and elongation during chromosome replication. Travels ahead of the DNA replisome, separating dsDNA into templates for DNA synthesis. A processive ATP-dependent 5'-3' DNA helicase it has DNA-dependent ATPase activity.</text>
</comment>
<evidence type="ECO:0000259" key="13">
    <source>
        <dbReference type="PROSITE" id="PS51199"/>
    </source>
</evidence>
<comment type="catalytic activity">
    <reaction evidence="10 12">
        <text>ATP + H2O = ADP + phosphate + H(+)</text>
        <dbReference type="Rhea" id="RHEA:13065"/>
        <dbReference type="ChEBI" id="CHEBI:15377"/>
        <dbReference type="ChEBI" id="CHEBI:15378"/>
        <dbReference type="ChEBI" id="CHEBI:30616"/>
        <dbReference type="ChEBI" id="CHEBI:43474"/>
        <dbReference type="ChEBI" id="CHEBI:456216"/>
        <dbReference type="EC" id="5.6.2.3"/>
    </reaction>
</comment>
<dbReference type="InterPro" id="IPR007692">
    <property type="entry name" value="DNA_helicase_DnaB"/>
</dbReference>
<evidence type="ECO:0000256" key="12">
    <source>
        <dbReference type="RuleBase" id="RU362085"/>
    </source>
</evidence>
<evidence type="ECO:0000313" key="14">
    <source>
        <dbReference type="EMBL" id="MCA9379559.1"/>
    </source>
</evidence>
<feature type="domain" description="SF4 helicase" evidence="13">
    <location>
        <begin position="175"/>
        <end position="436"/>
    </location>
</feature>
<dbReference type="PANTHER" id="PTHR30153:SF2">
    <property type="entry name" value="REPLICATIVE DNA HELICASE"/>
    <property type="match status" value="1"/>
</dbReference>
<dbReference type="GO" id="GO:0016787">
    <property type="term" value="F:hydrolase activity"/>
    <property type="evidence" value="ECO:0007669"/>
    <property type="project" value="UniProtKB-KW"/>
</dbReference>
<dbReference type="Pfam" id="PF03796">
    <property type="entry name" value="DnaB_C"/>
    <property type="match status" value="1"/>
</dbReference>
<dbReference type="Proteomes" id="UP000745577">
    <property type="component" value="Unassembled WGS sequence"/>
</dbReference>
<dbReference type="GO" id="GO:0003677">
    <property type="term" value="F:DNA binding"/>
    <property type="evidence" value="ECO:0007669"/>
    <property type="project" value="UniProtKB-UniRule"/>
</dbReference>
<dbReference type="GO" id="GO:0043139">
    <property type="term" value="F:5'-3' DNA helicase activity"/>
    <property type="evidence" value="ECO:0007669"/>
    <property type="project" value="UniProtKB-EC"/>
</dbReference>
<dbReference type="InterPro" id="IPR036185">
    <property type="entry name" value="DNA_heli_DnaB-like_N_sf"/>
</dbReference>
<keyword evidence="4 12" id="KW-0547">Nucleotide-binding</keyword>
<keyword evidence="5 12" id="KW-0378">Hydrolase</keyword>
<keyword evidence="7 12" id="KW-0067">ATP-binding</keyword>
<accession>A0A955I7Z5</accession>
<proteinExistence type="inferred from homology"/>
<dbReference type="InterPro" id="IPR027417">
    <property type="entry name" value="P-loop_NTPase"/>
</dbReference>
<evidence type="ECO:0000256" key="5">
    <source>
        <dbReference type="ARBA" id="ARBA00022801"/>
    </source>
</evidence>
<keyword evidence="2 12" id="KW-0639">Primosome</keyword>
<evidence type="ECO:0000256" key="2">
    <source>
        <dbReference type="ARBA" id="ARBA00022515"/>
    </source>
</evidence>